<sequence>MNRVGSQCFTYGSDHKVLCSGDSTIVVIYGLSL</sequence>
<proteinExistence type="predicted"/>
<name>A0ABZ2EPD2_9CAUD</name>
<protein>
    <submittedName>
        <fullName evidence="1">Uncharacterized protein</fullName>
    </submittedName>
</protein>
<organism evidence="1 2">
    <name type="scientific">Klebsiella phage Keithsmous</name>
    <dbReference type="NCBI Taxonomy" id="3098263"/>
    <lineage>
        <taxon>Viruses</taxon>
        <taxon>Duplodnaviria</taxon>
        <taxon>Heunggongvirae</taxon>
        <taxon>Uroviricota</taxon>
        <taxon>Caudoviricetes</taxon>
        <taxon>Autographivirales</taxon>
        <taxon>Autotranscriptaviridae</taxon>
        <taxon>Studiervirinae</taxon>
        <taxon>Teetrevirus</taxon>
        <taxon>Teetrevirus keithsmous</taxon>
    </lineage>
</organism>
<evidence type="ECO:0000313" key="1">
    <source>
        <dbReference type="EMBL" id="WWD14994.1"/>
    </source>
</evidence>
<evidence type="ECO:0000313" key="2">
    <source>
        <dbReference type="Proteomes" id="UP001383075"/>
    </source>
</evidence>
<dbReference type="Proteomes" id="UP001383075">
    <property type="component" value="Segment"/>
</dbReference>
<dbReference type="EMBL" id="OR896854">
    <property type="protein sequence ID" value="WWD14994.1"/>
    <property type="molecule type" value="Genomic_DNA"/>
</dbReference>
<keyword evidence="2" id="KW-1185">Reference proteome</keyword>
<reference evidence="1 2" key="1">
    <citation type="journal article" date="2024" name="Microorganisms">
        <title>The Citizen Phage Library: Rapid Isolation of Phages for the Treatment of Antibiotic Resistant Infections in the UK.</title>
        <authorList>
            <person name="Fletcher J."/>
            <person name="Manley R."/>
            <person name="Fitch C."/>
            <person name="Bugert C."/>
            <person name="Moore K."/>
            <person name="Farbos A."/>
            <person name="Michelsen M."/>
            <person name="Alathari S."/>
            <person name="Senior N."/>
            <person name="Mills A."/>
            <person name="Whitehead N."/>
            <person name="Soothill J."/>
            <person name="Michell S."/>
            <person name="Temperton B."/>
        </authorList>
    </citation>
    <scope>NUCLEOTIDE SEQUENCE [LARGE SCALE GENOMIC DNA]</scope>
</reference>
<accession>A0ABZ2EPD2</accession>
<gene>
    <name evidence="1" type="ORF">CPL00374_CDS0042</name>
</gene>